<sequence length="101" mass="10927">MKLVVLFPSLLVASLLAACAGAQWENPAHPDASFKADLATCQRDAERVSRLSQTRQVADQTICTRQGVDCMPLPENQTADAVATGQGMVKRCLANRGWQAR</sequence>
<dbReference type="EMBL" id="QFOD01000025">
    <property type="protein sequence ID" value="PZP28046.1"/>
    <property type="molecule type" value="Genomic_DNA"/>
</dbReference>
<dbReference type="Proteomes" id="UP000249633">
    <property type="component" value="Unassembled WGS sequence"/>
</dbReference>
<comment type="caution">
    <text evidence="2">The sequence shown here is derived from an EMBL/GenBank/DDBJ whole genome shotgun (WGS) entry which is preliminary data.</text>
</comment>
<proteinExistence type="predicted"/>
<evidence type="ECO:0000256" key="1">
    <source>
        <dbReference type="SAM" id="SignalP"/>
    </source>
</evidence>
<keyword evidence="1" id="KW-0732">Signal</keyword>
<gene>
    <name evidence="2" type="ORF">DI603_20350</name>
</gene>
<feature type="chain" id="PRO_5015881382" description="Lipoprotein" evidence="1">
    <location>
        <begin position="18"/>
        <end position="101"/>
    </location>
</feature>
<evidence type="ECO:0008006" key="4">
    <source>
        <dbReference type="Google" id="ProtNLM"/>
    </source>
</evidence>
<evidence type="ECO:0000313" key="2">
    <source>
        <dbReference type="EMBL" id="PZP28046.1"/>
    </source>
</evidence>
<name>A0A2W5F6B5_9BURK</name>
<reference evidence="2 3" key="1">
    <citation type="submission" date="2017-08" db="EMBL/GenBank/DDBJ databases">
        <title>Infants hospitalized years apart are colonized by the same room-sourced microbial strains.</title>
        <authorList>
            <person name="Brooks B."/>
            <person name="Olm M.R."/>
            <person name="Firek B.A."/>
            <person name="Baker R."/>
            <person name="Thomas B.C."/>
            <person name="Morowitz M.J."/>
            <person name="Banfield J.F."/>
        </authorList>
    </citation>
    <scope>NUCLEOTIDE SEQUENCE [LARGE SCALE GENOMIC DNA]</scope>
    <source>
        <strain evidence="2">S2_012_000_R2_81</strain>
    </source>
</reference>
<dbReference type="PROSITE" id="PS51257">
    <property type="entry name" value="PROKAR_LIPOPROTEIN"/>
    <property type="match status" value="1"/>
</dbReference>
<feature type="signal peptide" evidence="1">
    <location>
        <begin position="1"/>
        <end position="17"/>
    </location>
</feature>
<organism evidence="2 3">
    <name type="scientific">Roseateles depolymerans</name>
    <dbReference type="NCBI Taxonomy" id="76731"/>
    <lineage>
        <taxon>Bacteria</taxon>
        <taxon>Pseudomonadati</taxon>
        <taxon>Pseudomonadota</taxon>
        <taxon>Betaproteobacteria</taxon>
        <taxon>Burkholderiales</taxon>
        <taxon>Sphaerotilaceae</taxon>
        <taxon>Roseateles</taxon>
    </lineage>
</organism>
<accession>A0A2W5F6B5</accession>
<evidence type="ECO:0000313" key="3">
    <source>
        <dbReference type="Proteomes" id="UP000249633"/>
    </source>
</evidence>
<protein>
    <recommendedName>
        <fullName evidence="4">Lipoprotein</fullName>
    </recommendedName>
</protein>
<dbReference type="AlphaFoldDB" id="A0A2W5F6B5"/>